<dbReference type="InterPro" id="IPR046335">
    <property type="entry name" value="LacI/GalR-like_sensor"/>
</dbReference>
<dbReference type="Pfam" id="PF13377">
    <property type="entry name" value="Peripla_BP_3"/>
    <property type="match status" value="1"/>
</dbReference>
<dbReference type="PROSITE" id="PS50932">
    <property type="entry name" value="HTH_LACI_2"/>
    <property type="match status" value="1"/>
</dbReference>
<evidence type="ECO:0000256" key="3">
    <source>
        <dbReference type="ARBA" id="ARBA00023163"/>
    </source>
</evidence>
<reference evidence="5 6" key="1">
    <citation type="submission" date="2019-06" db="EMBL/GenBank/DDBJ databases">
        <title>Sequencing the genomes of 1000 actinobacteria strains.</title>
        <authorList>
            <person name="Klenk H.-P."/>
        </authorList>
    </citation>
    <scope>NUCLEOTIDE SEQUENCE [LARGE SCALE GENOMIC DNA]</scope>
    <source>
        <strain evidence="5 6">DSM 24617</strain>
    </source>
</reference>
<dbReference type="Gene3D" id="3.40.50.2300">
    <property type="match status" value="2"/>
</dbReference>
<accession>A0A542XGA7</accession>
<keyword evidence="6" id="KW-1185">Reference proteome</keyword>
<dbReference type="CDD" id="cd06267">
    <property type="entry name" value="PBP1_LacI_sugar_binding-like"/>
    <property type="match status" value="1"/>
</dbReference>
<dbReference type="PROSITE" id="PS00356">
    <property type="entry name" value="HTH_LACI_1"/>
    <property type="match status" value="1"/>
</dbReference>
<evidence type="ECO:0000313" key="5">
    <source>
        <dbReference type="EMBL" id="TQL34861.1"/>
    </source>
</evidence>
<proteinExistence type="predicted"/>
<evidence type="ECO:0000259" key="4">
    <source>
        <dbReference type="PROSITE" id="PS50932"/>
    </source>
</evidence>
<dbReference type="EMBL" id="VFOK01000001">
    <property type="protein sequence ID" value="TQL34861.1"/>
    <property type="molecule type" value="Genomic_DNA"/>
</dbReference>
<dbReference type="PANTHER" id="PTHR30146">
    <property type="entry name" value="LACI-RELATED TRANSCRIPTIONAL REPRESSOR"/>
    <property type="match status" value="1"/>
</dbReference>
<dbReference type="Pfam" id="PF00356">
    <property type="entry name" value="LacI"/>
    <property type="match status" value="1"/>
</dbReference>
<name>A0A542XGA7_9MICO</name>
<evidence type="ECO:0000313" key="6">
    <source>
        <dbReference type="Proteomes" id="UP000318336"/>
    </source>
</evidence>
<dbReference type="CDD" id="cd01392">
    <property type="entry name" value="HTH_LacI"/>
    <property type="match status" value="1"/>
</dbReference>
<dbReference type="InterPro" id="IPR000843">
    <property type="entry name" value="HTH_LacI"/>
</dbReference>
<keyword evidence="1" id="KW-0805">Transcription regulation</keyword>
<gene>
    <name evidence="5" type="ORF">FB554_3043</name>
</gene>
<dbReference type="GO" id="GO:0000976">
    <property type="term" value="F:transcription cis-regulatory region binding"/>
    <property type="evidence" value="ECO:0007669"/>
    <property type="project" value="TreeGrafter"/>
</dbReference>
<dbReference type="GO" id="GO:0003700">
    <property type="term" value="F:DNA-binding transcription factor activity"/>
    <property type="evidence" value="ECO:0007669"/>
    <property type="project" value="TreeGrafter"/>
</dbReference>
<dbReference type="Gene3D" id="1.10.260.40">
    <property type="entry name" value="lambda repressor-like DNA-binding domains"/>
    <property type="match status" value="1"/>
</dbReference>
<dbReference type="InterPro" id="IPR010982">
    <property type="entry name" value="Lambda_DNA-bd_dom_sf"/>
</dbReference>
<protein>
    <submittedName>
        <fullName evidence="5">DNA-binding LacI/PurR family transcriptional regulator</fullName>
    </submittedName>
</protein>
<comment type="caution">
    <text evidence="5">The sequence shown here is derived from an EMBL/GenBank/DDBJ whole genome shotgun (WGS) entry which is preliminary data.</text>
</comment>
<dbReference type="SMART" id="SM00354">
    <property type="entry name" value="HTH_LACI"/>
    <property type="match status" value="1"/>
</dbReference>
<dbReference type="SUPFAM" id="SSF53822">
    <property type="entry name" value="Periplasmic binding protein-like I"/>
    <property type="match status" value="1"/>
</dbReference>
<keyword evidence="3" id="KW-0804">Transcription</keyword>
<feature type="domain" description="HTH lacI-type" evidence="4">
    <location>
        <begin position="3"/>
        <end position="57"/>
    </location>
</feature>
<sequence>MAVTLKEVATRAGVSPRTVSNVINDFPYVSQTTREAVLRAVAELGYRPNLVARQLKSGRTGVVGLLLPSVREQYFAALADAVGRAGQQRGWSVAIEQTDGAPTAEMAGKATLDHLWDGAIVSAVSVAERDLAQGTTPLVVLGEHGAEFDLAWVGADNKAAAREATSHLIDAGRTRIAVIGHQRGPGGETGALRTAGFRARMRSAKLKVSPAWVVQPDGYGLEQGYRAMGGLLDLPRRDRPDAVLCYNDELALGALRALHDCGVDVPGEIALMGWDDLPSSGFTTPRLTSVSVPVAEVAEAAVDQLAQQIAAGRRSREHIVVPHQIVARESTRA</sequence>
<dbReference type="Proteomes" id="UP000318336">
    <property type="component" value="Unassembled WGS sequence"/>
</dbReference>
<dbReference type="AlphaFoldDB" id="A0A542XGA7"/>
<dbReference type="InterPro" id="IPR028082">
    <property type="entry name" value="Peripla_BP_I"/>
</dbReference>
<organism evidence="5 6">
    <name type="scientific">Barrientosiimonas humi</name>
    <dbReference type="NCBI Taxonomy" id="999931"/>
    <lineage>
        <taxon>Bacteria</taxon>
        <taxon>Bacillati</taxon>
        <taxon>Actinomycetota</taxon>
        <taxon>Actinomycetes</taxon>
        <taxon>Micrococcales</taxon>
        <taxon>Dermacoccaceae</taxon>
        <taxon>Barrientosiimonas</taxon>
    </lineage>
</organism>
<dbReference type="PANTHER" id="PTHR30146:SF109">
    <property type="entry name" value="HTH-TYPE TRANSCRIPTIONAL REGULATOR GALS"/>
    <property type="match status" value="1"/>
</dbReference>
<keyword evidence="2 5" id="KW-0238">DNA-binding</keyword>
<evidence type="ECO:0000256" key="1">
    <source>
        <dbReference type="ARBA" id="ARBA00023015"/>
    </source>
</evidence>
<dbReference type="SUPFAM" id="SSF47413">
    <property type="entry name" value="lambda repressor-like DNA-binding domains"/>
    <property type="match status" value="1"/>
</dbReference>
<evidence type="ECO:0000256" key="2">
    <source>
        <dbReference type="ARBA" id="ARBA00023125"/>
    </source>
</evidence>